<dbReference type="Gene3D" id="3.30.1330.50">
    <property type="entry name" value="2-C-methyl-D-erythritol 2,4-cyclodiphosphate synthase"/>
    <property type="match status" value="1"/>
</dbReference>
<evidence type="ECO:0000256" key="7">
    <source>
        <dbReference type="ARBA" id="ARBA00023239"/>
    </source>
</evidence>
<dbReference type="InterPro" id="IPR036571">
    <property type="entry name" value="MECDP_synthase_sf"/>
</dbReference>
<dbReference type="SUPFAM" id="SSF69765">
    <property type="entry name" value="IpsF-like"/>
    <property type="match status" value="1"/>
</dbReference>
<dbReference type="PANTHER" id="PTHR43181">
    <property type="entry name" value="2-C-METHYL-D-ERYTHRITOL 2,4-CYCLODIPHOSPHATE SYNTHASE, CHLOROPLASTIC"/>
    <property type="match status" value="1"/>
</dbReference>
<dbReference type="UniPathway" id="UPA00056">
    <property type="reaction ID" value="UER00095"/>
</dbReference>
<dbReference type="GO" id="GO:0016114">
    <property type="term" value="P:terpenoid biosynthetic process"/>
    <property type="evidence" value="ECO:0007669"/>
    <property type="project" value="InterPro"/>
</dbReference>
<dbReference type="GO" id="GO:0019288">
    <property type="term" value="P:isopentenyl diphosphate biosynthetic process, methylerythritol 4-phosphate pathway"/>
    <property type="evidence" value="ECO:0007669"/>
    <property type="project" value="UniProtKB-UniPathway"/>
</dbReference>
<comment type="pathway">
    <text evidence="3">Isoprenoid biosynthesis; isopentenyl diphosphate biosynthesis via DXP pathway; isopentenyl diphosphate from 1-deoxy-D-xylulose 5-phosphate: step 4/6.</text>
</comment>
<keyword evidence="6" id="KW-0414">Isoprene biosynthesis</keyword>
<evidence type="ECO:0000256" key="4">
    <source>
        <dbReference type="ARBA" id="ARBA00012579"/>
    </source>
</evidence>
<name>A0A3B1CXA3_9ZZZZ</name>
<evidence type="ECO:0000256" key="3">
    <source>
        <dbReference type="ARBA" id="ARBA00004709"/>
    </source>
</evidence>
<sequence length="162" mass="17598">MSIGQYKTGLGYDIHRFAQGRKLFLGGVEVAYELGLEGHSDADVVLHAVCDALLGAVGKGDIGDHFPNTDAQYKDISSLVLLERVYDIVKEEGYGVGNLDIMIQAEVPNVKQYKPQMRVCIAKKLHIEESHVNIKATTQEGLGAIGNKEGIAAFATVLLEKE</sequence>
<dbReference type="EC" id="4.6.1.12" evidence="4"/>
<evidence type="ECO:0000256" key="5">
    <source>
        <dbReference type="ARBA" id="ARBA00022723"/>
    </source>
</evidence>
<evidence type="ECO:0000256" key="2">
    <source>
        <dbReference type="ARBA" id="ARBA00001968"/>
    </source>
</evidence>
<accession>A0A3B1CXA3</accession>
<keyword evidence="7 9" id="KW-0456">Lyase</keyword>
<protein>
    <recommendedName>
        <fullName evidence="4">2-C-methyl-D-erythritol 2,4-cyclodiphosphate synthase</fullName>
        <ecNumber evidence="4">4.6.1.12</ecNumber>
    </recommendedName>
</protein>
<reference evidence="9" key="1">
    <citation type="submission" date="2018-06" db="EMBL/GenBank/DDBJ databases">
        <authorList>
            <person name="Zhirakovskaya E."/>
        </authorList>
    </citation>
    <scope>NUCLEOTIDE SEQUENCE</scope>
</reference>
<dbReference type="InterPro" id="IPR003526">
    <property type="entry name" value="MECDP_synthase"/>
</dbReference>
<dbReference type="GO" id="GO:0046872">
    <property type="term" value="F:metal ion binding"/>
    <property type="evidence" value="ECO:0007669"/>
    <property type="project" value="UniProtKB-KW"/>
</dbReference>
<dbReference type="Pfam" id="PF02542">
    <property type="entry name" value="YgbB"/>
    <property type="match status" value="1"/>
</dbReference>
<dbReference type="EMBL" id="UOGJ01000042">
    <property type="protein sequence ID" value="VAX35286.1"/>
    <property type="molecule type" value="Genomic_DNA"/>
</dbReference>
<dbReference type="GO" id="GO:0008685">
    <property type="term" value="F:2-C-methyl-D-erythritol 2,4-cyclodiphosphate synthase activity"/>
    <property type="evidence" value="ECO:0007669"/>
    <property type="project" value="UniProtKB-EC"/>
</dbReference>
<keyword evidence="5" id="KW-0479">Metal-binding</keyword>
<evidence type="ECO:0000313" key="9">
    <source>
        <dbReference type="EMBL" id="VAX35286.1"/>
    </source>
</evidence>
<comment type="catalytic activity">
    <reaction evidence="1">
        <text>4-CDP-2-C-methyl-D-erythritol 2-phosphate = 2-C-methyl-D-erythritol 2,4-cyclic diphosphate + CMP</text>
        <dbReference type="Rhea" id="RHEA:23864"/>
        <dbReference type="ChEBI" id="CHEBI:57919"/>
        <dbReference type="ChEBI" id="CHEBI:58483"/>
        <dbReference type="ChEBI" id="CHEBI:60377"/>
        <dbReference type="EC" id="4.6.1.12"/>
    </reaction>
</comment>
<evidence type="ECO:0000256" key="1">
    <source>
        <dbReference type="ARBA" id="ARBA00000200"/>
    </source>
</evidence>
<proteinExistence type="inferred from homology"/>
<comment type="cofactor">
    <cofactor evidence="2">
        <name>a divalent metal cation</name>
        <dbReference type="ChEBI" id="CHEBI:60240"/>
    </cofactor>
</comment>
<feature type="domain" description="2-C-methyl-D-erythritol 2,4-cyclodiphosphate synthase" evidence="8">
    <location>
        <begin position="7"/>
        <end position="159"/>
    </location>
</feature>
<dbReference type="PANTHER" id="PTHR43181:SF1">
    <property type="entry name" value="2-C-METHYL-D-ERYTHRITOL 2,4-CYCLODIPHOSPHATE SYNTHASE, CHLOROPLASTIC"/>
    <property type="match status" value="1"/>
</dbReference>
<dbReference type="FunFam" id="3.30.1330.50:FF:000003">
    <property type="entry name" value="2-C-methyl-D-erythritol 2,4-cyclodiphosphate synthase"/>
    <property type="match status" value="1"/>
</dbReference>
<evidence type="ECO:0000259" key="8">
    <source>
        <dbReference type="Pfam" id="PF02542"/>
    </source>
</evidence>
<organism evidence="9">
    <name type="scientific">hydrothermal vent metagenome</name>
    <dbReference type="NCBI Taxonomy" id="652676"/>
    <lineage>
        <taxon>unclassified sequences</taxon>
        <taxon>metagenomes</taxon>
        <taxon>ecological metagenomes</taxon>
    </lineage>
</organism>
<dbReference type="AlphaFoldDB" id="A0A3B1CXA3"/>
<dbReference type="NCBIfam" id="TIGR00151">
    <property type="entry name" value="ispF"/>
    <property type="match status" value="1"/>
</dbReference>
<dbReference type="InterPro" id="IPR020555">
    <property type="entry name" value="MECDP_synthase_CS"/>
</dbReference>
<evidence type="ECO:0000256" key="6">
    <source>
        <dbReference type="ARBA" id="ARBA00023229"/>
    </source>
</evidence>
<gene>
    <name evidence="9" type="ORF">MNBD_UNCLBAC01-2142</name>
</gene>
<dbReference type="PROSITE" id="PS01350">
    <property type="entry name" value="ISPF"/>
    <property type="match status" value="1"/>
</dbReference>
<dbReference type="HAMAP" id="MF_00107">
    <property type="entry name" value="IspF"/>
    <property type="match status" value="1"/>
</dbReference>
<dbReference type="CDD" id="cd00554">
    <property type="entry name" value="MECDP_synthase"/>
    <property type="match status" value="1"/>
</dbReference>